<dbReference type="AlphaFoldDB" id="A0A4P7N197"/>
<feature type="region of interest" description="Disordered" evidence="1">
    <location>
        <begin position="232"/>
        <end position="276"/>
    </location>
</feature>
<sequence length="819" mass="87692">MLPVVPSLYLHPATIASLGRLCTHLVNPGRAHLDLVSFQPHNVKPEHQRGDEAQDLVVGKVAPGTEIRPAPKGHVAQPALGRLDLVLVLRREPPRIEFFHAAAAAAAVAAVLGRLGVRCCRCPNRRRPVRDAGGHDDLHAALEQIRPAVGALLGRDLHVGVRRPPAYPLARQPERLADAVCQQGAARLELGRPDAHELLGICSSTRQRRQLHRGFQLRPQLGHQLRAEVDVGDGPEQRRDGVAGGAVHGGDLVRRKHGRAQPSLPQQRRAPLHHRRRALRLLPRRVVPRQRGVHAVPGATARGRQHARRRRAARQQQPAQAALKGPLVADQRQGVAGGGARAVGVAVAEQRLGRRHAHGVAQPDVEAVGGGGGARQGVEPRLQVRKGAALHAAQRLAAQHAGGLVHVARGQVGPAQHGHDARVDAEAGRHGARRVLVVLDGAGPHERVLQGRVEDGVAFRGAEVQGRDGLGRVRGAEALRVGRVAGRGAEDVADVGDPGLDLGRLARVQGGAAGGEVVQQQGRREDQQTARDEDDLRCGEFVSVVLYQRQQVGTEAVVGGGAGHDKGRACCTLRLVSLVQILEVALEVARQLHDRPEMVVLDHDPAVGVQLRLELGEGDGGLESWEFESVEPHGVAAVALELGDKGPPHLLAFFVFEGRVAQLHVDARDEGVVKGSDAVGGQEQNAAVELEGAEEAWICDALSEMACQRKKPRFSLGGEHLPATRLLRTRSCVERRSIKTSASSMSSTAPQLVAVLKFLSRFLSTWIGSVPMSLDVRTIKGRLTYSAMHSAVKVFPTPGLPCKRKIKPLPLPSTKSADH</sequence>
<dbReference type="Proteomes" id="UP000294847">
    <property type="component" value="Chromosome 2"/>
</dbReference>
<reference evidence="2 3" key="1">
    <citation type="journal article" date="2019" name="Mol. Biol. Evol.">
        <title>Blast fungal genomes show frequent chromosomal changes, gene gains and losses, and effector gene turnover.</title>
        <authorList>
            <person name="Gomez Luciano L.B."/>
            <person name="Jason Tsai I."/>
            <person name="Chuma I."/>
            <person name="Tosa Y."/>
            <person name="Chen Y.H."/>
            <person name="Li J.Y."/>
            <person name="Li M.Y."/>
            <person name="Jade Lu M.Y."/>
            <person name="Nakayashiki H."/>
            <person name="Li W.H."/>
        </authorList>
    </citation>
    <scope>NUCLEOTIDE SEQUENCE [LARGE SCALE GENOMIC DNA]</scope>
    <source>
        <strain evidence="2">MZ5-1-6</strain>
    </source>
</reference>
<feature type="compositionally biased region" description="Basic residues" evidence="1">
    <location>
        <begin position="303"/>
        <end position="313"/>
    </location>
</feature>
<evidence type="ECO:0000313" key="2">
    <source>
        <dbReference type="EMBL" id="QBZ55152.1"/>
    </source>
</evidence>
<name>A0A4P7N197_PYROR</name>
<proteinExistence type="predicted"/>
<feature type="compositionally biased region" description="Low complexity" evidence="1">
    <location>
        <begin position="314"/>
        <end position="325"/>
    </location>
</feature>
<protein>
    <submittedName>
        <fullName evidence="2">Uncharacterized protein</fullName>
    </submittedName>
</protein>
<evidence type="ECO:0000256" key="1">
    <source>
        <dbReference type="SAM" id="MobiDB-lite"/>
    </source>
</evidence>
<feature type="compositionally biased region" description="Basic and acidic residues" evidence="1">
    <location>
        <begin position="232"/>
        <end position="241"/>
    </location>
</feature>
<gene>
    <name evidence="2" type="ORF">PoMZ_00044</name>
</gene>
<dbReference type="EMBL" id="CP034205">
    <property type="protein sequence ID" value="QBZ55152.1"/>
    <property type="molecule type" value="Genomic_DNA"/>
</dbReference>
<evidence type="ECO:0000313" key="3">
    <source>
        <dbReference type="Proteomes" id="UP000294847"/>
    </source>
</evidence>
<feature type="compositionally biased region" description="Basic and acidic residues" evidence="1">
    <location>
        <begin position="522"/>
        <end position="533"/>
    </location>
</feature>
<feature type="region of interest" description="Disordered" evidence="1">
    <location>
        <begin position="297"/>
        <end position="325"/>
    </location>
</feature>
<feature type="region of interest" description="Disordered" evidence="1">
    <location>
        <begin position="513"/>
        <end position="533"/>
    </location>
</feature>
<organism evidence="2 3">
    <name type="scientific">Pyricularia oryzae</name>
    <name type="common">Rice blast fungus</name>
    <name type="synonym">Magnaporthe oryzae</name>
    <dbReference type="NCBI Taxonomy" id="318829"/>
    <lineage>
        <taxon>Eukaryota</taxon>
        <taxon>Fungi</taxon>
        <taxon>Dikarya</taxon>
        <taxon>Ascomycota</taxon>
        <taxon>Pezizomycotina</taxon>
        <taxon>Sordariomycetes</taxon>
        <taxon>Sordariomycetidae</taxon>
        <taxon>Magnaporthales</taxon>
        <taxon>Pyriculariaceae</taxon>
        <taxon>Pyricularia</taxon>
    </lineage>
</organism>
<accession>A0A4P7N197</accession>